<dbReference type="PANTHER" id="PTHR12907:SF26">
    <property type="entry name" value="HIF PROLYL HYDROXYLASE, ISOFORM C"/>
    <property type="match status" value="1"/>
</dbReference>
<evidence type="ECO:0000259" key="7">
    <source>
        <dbReference type="PROSITE" id="PS51471"/>
    </source>
</evidence>
<dbReference type="AlphaFoldDB" id="A0A0J1HAT9"/>
<dbReference type="SMART" id="SM00702">
    <property type="entry name" value="P4Hc"/>
    <property type="match status" value="1"/>
</dbReference>
<proteinExistence type="predicted"/>
<feature type="domain" description="Fe2OG dioxygenase" evidence="7">
    <location>
        <begin position="89"/>
        <end position="190"/>
    </location>
</feature>
<evidence type="ECO:0000256" key="4">
    <source>
        <dbReference type="ARBA" id="ARBA00022964"/>
    </source>
</evidence>
<evidence type="ECO:0000256" key="3">
    <source>
        <dbReference type="ARBA" id="ARBA00022896"/>
    </source>
</evidence>
<organism evidence="8 9">
    <name type="scientific">Photobacterium ganghwense</name>
    <dbReference type="NCBI Taxonomy" id="320778"/>
    <lineage>
        <taxon>Bacteria</taxon>
        <taxon>Pseudomonadati</taxon>
        <taxon>Pseudomonadota</taxon>
        <taxon>Gammaproteobacteria</taxon>
        <taxon>Vibrionales</taxon>
        <taxon>Vibrionaceae</taxon>
        <taxon>Photobacterium</taxon>
    </lineage>
</organism>
<gene>
    <name evidence="8" type="ORF">ABT57_13220</name>
</gene>
<protein>
    <submittedName>
        <fullName evidence="8">SM-20 protein</fullName>
    </submittedName>
</protein>
<reference evidence="8 9" key="1">
    <citation type="submission" date="2015-05" db="EMBL/GenBank/DDBJ databases">
        <title>Photobacterium galathea sp. nov.</title>
        <authorList>
            <person name="Machado H."/>
            <person name="Gram L."/>
        </authorList>
    </citation>
    <scope>NUCLEOTIDE SEQUENCE [LARGE SCALE GENOMIC DNA]</scope>
    <source>
        <strain evidence="8 9">DSM 22954</strain>
    </source>
</reference>
<dbReference type="Gene3D" id="2.60.120.620">
    <property type="entry name" value="q2cbj1_9rhob like domain"/>
    <property type="match status" value="1"/>
</dbReference>
<comment type="caution">
    <text evidence="8">The sequence shown here is derived from an EMBL/GenBank/DDBJ whole genome shotgun (WGS) entry which is preliminary data.</text>
</comment>
<dbReference type="EMBL" id="LDOU01000013">
    <property type="protein sequence ID" value="KLV08763.1"/>
    <property type="molecule type" value="Genomic_DNA"/>
</dbReference>
<dbReference type="InterPro" id="IPR051559">
    <property type="entry name" value="HIF_prolyl_hydroxylases"/>
</dbReference>
<keyword evidence="4" id="KW-0223">Dioxygenase</keyword>
<dbReference type="GO" id="GO:0071456">
    <property type="term" value="P:cellular response to hypoxia"/>
    <property type="evidence" value="ECO:0007669"/>
    <property type="project" value="TreeGrafter"/>
</dbReference>
<dbReference type="PATRIC" id="fig|320778.3.peg.2885"/>
<dbReference type="InterPro" id="IPR006620">
    <property type="entry name" value="Pro_4_hyd_alph"/>
</dbReference>
<dbReference type="OrthoDB" id="9783171at2"/>
<dbReference type="InterPro" id="IPR044862">
    <property type="entry name" value="Pro_4_hyd_alph_FE2OG_OXY"/>
</dbReference>
<evidence type="ECO:0000256" key="5">
    <source>
        <dbReference type="ARBA" id="ARBA00023002"/>
    </source>
</evidence>
<evidence type="ECO:0000256" key="2">
    <source>
        <dbReference type="ARBA" id="ARBA00022723"/>
    </source>
</evidence>
<dbReference type="RefSeq" id="WP_047885689.1">
    <property type="nucleotide sequence ID" value="NZ_CP071325.1"/>
</dbReference>
<dbReference type="Proteomes" id="UP000035909">
    <property type="component" value="Unassembled WGS sequence"/>
</dbReference>
<keyword evidence="5" id="KW-0560">Oxidoreductase</keyword>
<dbReference type="Pfam" id="PF13640">
    <property type="entry name" value="2OG-FeII_Oxy_3"/>
    <property type="match status" value="1"/>
</dbReference>
<keyword evidence="3" id="KW-0847">Vitamin C</keyword>
<dbReference type="STRING" id="320778.ABT57_13220"/>
<name>A0A0J1HAT9_9GAMM</name>
<evidence type="ECO:0000256" key="1">
    <source>
        <dbReference type="ARBA" id="ARBA00001961"/>
    </source>
</evidence>
<dbReference type="GO" id="GO:0031418">
    <property type="term" value="F:L-ascorbic acid binding"/>
    <property type="evidence" value="ECO:0007669"/>
    <property type="project" value="UniProtKB-KW"/>
</dbReference>
<dbReference type="GO" id="GO:0031543">
    <property type="term" value="F:peptidyl-proline dioxygenase activity"/>
    <property type="evidence" value="ECO:0007669"/>
    <property type="project" value="TreeGrafter"/>
</dbReference>
<evidence type="ECO:0000313" key="8">
    <source>
        <dbReference type="EMBL" id="KLV08763.1"/>
    </source>
</evidence>
<dbReference type="InterPro" id="IPR005123">
    <property type="entry name" value="Oxoglu/Fe-dep_dioxygenase_dom"/>
</dbReference>
<dbReference type="PROSITE" id="PS51471">
    <property type="entry name" value="FE2OG_OXY"/>
    <property type="match status" value="1"/>
</dbReference>
<dbReference type="PANTHER" id="PTHR12907">
    <property type="entry name" value="EGL NINE HOMOLOG-RELATED"/>
    <property type="match status" value="1"/>
</dbReference>
<evidence type="ECO:0000313" key="9">
    <source>
        <dbReference type="Proteomes" id="UP000035909"/>
    </source>
</evidence>
<evidence type="ECO:0000256" key="6">
    <source>
        <dbReference type="ARBA" id="ARBA00023004"/>
    </source>
</evidence>
<sequence>MNHDSLIDALHTCGWYVWDDFLSTEKVRALASCIPEEWTQAGIGRNQDYMQAKSRRRDKIQWLDGNMGQPVQAYLAEMETIRQMVNRHLFLGLFEYESHFAKYEHGDFYEKHLDAFKGQSNRKLTTVFYLNEQWHEDDGGQLKMYDMEDNLLKTLEPKAGRLVVFLSENFPHEVLPVQRERFSIAGWFRTNGVTGDRMDISR</sequence>
<keyword evidence="6" id="KW-0408">Iron</keyword>
<comment type="cofactor">
    <cofactor evidence="1">
        <name>L-ascorbate</name>
        <dbReference type="ChEBI" id="CHEBI:38290"/>
    </cofactor>
</comment>
<dbReference type="GO" id="GO:0008198">
    <property type="term" value="F:ferrous iron binding"/>
    <property type="evidence" value="ECO:0007669"/>
    <property type="project" value="TreeGrafter"/>
</dbReference>
<keyword evidence="9" id="KW-1185">Reference proteome</keyword>
<keyword evidence="2" id="KW-0479">Metal-binding</keyword>
<accession>A0A0J1HAT9</accession>